<dbReference type="PANTHER" id="PTHR36688:SF2">
    <property type="entry name" value="ENDONUCLEASE_EXONUCLEASE_PHOSPHATASE DOMAIN-CONTAINING PROTEIN"/>
    <property type="match status" value="1"/>
</dbReference>
<dbReference type="EnsemblMetazoa" id="LLOJ001767-RA">
    <property type="protein sequence ID" value="LLOJ001767-PA"/>
    <property type="gene ID" value="LLOJ001767"/>
</dbReference>
<evidence type="ECO:0000313" key="4">
    <source>
        <dbReference type="Proteomes" id="UP000092461"/>
    </source>
</evidence>
<dbReference type="VEuPathDB" id="VectorBase:LLONM1_009705"/>
<dbReference type="InterPro" id="IPR000477">
    <property type="entry name" value="RT_dom"/>
</dbReference>
<dbReference type="GO" id="GO:0003824">
    <property type="term" value="F:catalytic activity"/>
    <property type="evidence" value="ECO:0007669"/>
    <property type="project" value="InterPro"/>
</dbReference>
<evidence type="ECO:0008006" key="5">
    <source>
        <dbReference type="Google" id="ProtNLM"/>
    </source>
</evidence>
<evidence type="ECO:0000313" key="3">
    <source>
        <dbReference type="EnsemblMetazoa" id="LLOJ001767-PA"/>
    </source>
</evidence>
<feature type="domain" description="Endonuclease/exonuclease/phosphatase" evidence="2">
    <location>
        <begin position="99"/>
        <end position="212"/>
    </location>
</feature>
<dbReference type="EMBL" id="AJWK01005975">
    <property type="status" value="NOT_ANNOTATED_CDS"/>
    <property type="molecule type" value="Genomic_DNA"/>
</dbReference>
<dbReference type="CDD" id="cd01650">
    <property type="entry name" value="RT_nLTR_like"/>
    <property type="match status" value="1"/>
</dbReference>
<dbReference type="InterPro" id="IPR005135">
    <property type="entry name" value="Endo/exonuclease/phosphatase"/>
</dbReference>
<dbReference type="AlphaFoldDB" id="A0A1B0CBY7"/>
<dbReference type="PANTHER" id="PTHR36688">
    <property type="entry name" value="ENDO/EXONUCLEASE/PHOSPHATASE DOMAIN-CONTAINING PROTEIN"/>
    <property type="match status" value="1"/>
</dbReference>
<proteinExistence type="predicted"/>
<dbReference type="Pfam" id="PF14529">
    <property type="entry name" value="Exo_endo_phos_2"/>
    <property type="match status" value="1"/>
</dbReference>
<sequence>MDKIIQYNINGFYNNFVDLNLLSKDYDPLIFALQETHLTGRSTPTFSGFQIFWKNHPSNTAKGGTAILTKSSLQASEVPLRTSLECTAVQTRIHGKNLTVCSLYLNPNERINYENLQNLLSQLPTPFLILGDYNAHSTTWGCISTNTRGRVIERFVFENDLVVMNNGSFTHISSSYGSLAAIDLSICSPVLSLSFNWEVARDIYNSDHFPVILTSLDASVNITRRRRWKEDQADWVSYQRQIQGRLSLNGSLPVKVQADKFSEEILKVAELFVPRTSIQVRKKYVPWWSVEIKDAINTRKRLFRVYRRNPSAENWSAFRIARRRAKSLVIEAKKKSWQAYVERIDASTTVKEVWDKMRKLSGRFRGAGPVEILSTDGYTTEQKVIADTLAEAFSRNSDDSHLTETEVDARNRLHQLNIVSENYAIEDLNANFSLCELNSALSKVKGKSTGSDQISYSLLKNLPLNERKNLLSLYNEVFSEGQLPELWKNAVVVPILKPGKDPLQPVSYRPISLLSCLGKVMEKMIAVRLTWWLESNELIPRNQSGFRKARSTTDNLAFLQHYTVRALNAGEHVTWVSFDLEKAYERVWRINITNQLKLWGLRGRILKYIENFLTDRSFKVAVGTLSPTADFSKMESLRVASLACHFFWWP</sequence>
<dbReference type="InterPro" id="IPR036691">
    <property type="entry name" value="Endo/exonu/phosph_ase_sf"/>
</dbReference>
<dbReference type="VEuPathDB" id="VectorBase:LLOJ001767"/>
<accession>A0A1B0CBY7</accession>
<reference evidence="3" key="1">
    <citation type="submission" date="2020-05" db="UniProtKB">
        <authorList>
            <consortium name="EnsemblMetazoa"/>
        </authorList>
    </citation>
    <scope>IDENTIFICATION</scope>
    <source>
        <strain evidence="3">Jacobina</strain>
    </source>
</reference>
<dbReference type="SUPFAM" id="SSF56219">
    <property type="entry name" value="DNase I-like"/>
    <property type="match status" value="1"/>
</dbReference>
<keyword evidence="4" id="KW-1185">Reference proteome</keyword>
<feature type="domain" description="Reverse transcriptase" evidence="1">
    <location>
        <begin position="497"/>
        <end position="617"/>
    </location>
</feature>
<protein>
    <recommendedName>
        <fullName evidence="5">Reverse transcriptase domain-containing protein</fullName>
    </recommendedName>
</protein>
<dbReference type="Pfam" id="PF00078">
    <property type="entry name" value="RVT_1"/>
    <property type="match status" value="1"/>
</dbReference>
<dbReference type="InterPro" id="IPR052560">
    <property type="entry name" value="RdDP_mobile_element"/>
</dbReference>
<organism evidence="3 4">
    <name type="scientific">Lutzomyia longipalpis</name>
    <name type="common">Sand fly</name>
    <dbReference type="NCBI Taxonomy" id="7200"/>
    <lineage>
        <taxon>Eukaryota</taxon>
        <taxon>Metazoa</taxon>
        <taxon>Ecdysozoa</taxon>
        <taxon>Arthropoda</taxon>
        <taxon>Hexapoda</taxon>
        <taxon>Insecta</taxon>
        <taxon>Pterygota</taxon>
        <taxon>Neoptera</taxon>
        <taxon>Endopterygota</taxon>
        <taxon>Diptera</taxon>
        <taxon>Nematocera</taxon>
        <taxon>Psychodoidea</taxon>
        <taxon>Psychodidae</taxon>
        <taxon>Lutzomyia</taxon>
        <taxon>Lutzomyia</taxon>
    </lineage>
</organism>
<name>A0A1B0CBY7_LUTLO</name>
<evidence type="ECO:0000259" key="1">
    <source>
        <dbReference type="Pfam" id="PF00078"/>
    </source>
</evidence>
<dbReference type="Gene3D" id="3.60.10.10">
    <property type="entry name" value="Endonuclease/exonuclease/phosphatase"/>
    <property type="match status" value="1"/>
</dbReference>
<dbReference type="Proteomes" id="UP000092461">
    <property type="component" value="Unassembled WGS sequence"/>
</dbReference>
<evidence type="ECO:0000259" key="2">
    <source>
        <dbReference type="Pfam" id="PF14529"/>
    </source>
</evidence>